<dbReference type="Pfam" id="PF01713">
    <property type="entry name" value="Smr"/>
    <property type="match status" value="1"/>
</dbReference>
<dbReference type="Gene3D" id="3.40.50.300">
    <property type="entry name" value="P-loop containing nucleotide triphosphate hydrolases"/>
    <property type="match status" value="1"/>
</dbReference>
<sequence length="801" mass="91133">MSMHLFPEQLSKKIGFETVRTATLKNTRSVMAREQLARMQPFSDPQVIKRRLGQTREMMDLLQNDAAFPLYNLHDIREQLKKSRTENRILPLPAFIDILEVCITSRRIKSYLDDREERYPELKEIAIGLIPLPQLEETLQDVLTENGELRSDASPRLQSIRKRLNNKRHDLRNTINRVMGRLSKRGRTSDEGPTIRNGRMVIPVLAEYKRKVRGFVHDVSSSGQTVYLEPVEALNINNEIRQMESEEQSEIERILRALTAEVGQNREAIRQNLDVLTTLDVIASKARLSIDLEGFVPVISETSHLYLKEAYNPLLLLKNRDIPEAGREQVVPLDMELSEEERCLVITGPNAGGKSVALKTLGLCCLMIQSGYAIPARDSSELPVYNSIFVDMGDDQSIENDLSTFSSRLEWMKHTIRHADKHSLVLIDEAAAGTDPEEGGALFQSLIELLMAREAKVLVTTHHGSLKVFAHEHDFAVNGSMEFDQDTLSPTYRFKKGVPGSSYAFEIAGRMQLQHQLLDKARRMLGEGKRDMETLISELEAKTQEAEQLKKKYDALKSGTEKARHRYEEKRSAIEKEEKKIREKALEEAKSIIDSANQKIEQAVERIVQQGEKDEEVIRQARREVEEFREQVDSGLEEMEDEEPAVRDTADEPEVGDRVRLRDARTTGELKEINGRRAVVMAGGLRLKTKYDNLIKVEDAPRKKEKQQINVTIEGGNRYKMVQPQIEIRGMRGREAMKEVQNYLDDAIAAGREQVHIIHGKGEGILKGLVHEYLDKRKEVKSYGMAPIQQGGAGCTVVEFK</sequence>
<dbReference type="GO" id="GO:0016887">
    <property type="term" value="F:ATP hydrolysis activity"/>
    <property type="evidence" value="ECO:0007669"/>
    <property type="project" value="InterPro"/>
</dbReference>
<comment type="function">
    <text evidence="7">Acts as a ribosome collision sensor, splitting the ribosome into its 2 subunits. Detects stalled/collided 70S ribosomes which it binds and splits by an ATP-hydrolysis driven conformational change. Acts upstream of the ribosome quality control system (RQC), a ribosome-associated complex that mediates the extraction of incompletely synthesized nascent chains from stalled ribosomes and their subsequent degradation. Probably generates substrates for RQC.</text>
</comment>
<keyword evidence="6 7" id="KW-0238">DNA-binding</keyword>
<evidence type="ECO:0000313" key="11">
    <source>
        <dbReference type="Proteomes" id="UP000184041"/>
    </source>
</evidence>
<proteinExistence type="inferred from homology"/>
<dbReference type="NCBIfam" id="TIGR01069">
    <property type="entry name" value="mutS2"/>
    <property type="match status" value="1"/>
</dbReference>
<dbReference type="PANTHER" id="PTHR48466">
    <property type="entry name" value="OS10G0509000 PROTEIN-RELATED"/>
    <property type="match status" value="1"/>
</dbReference>
<dbReference type="InterPro" id="IPR046893">
    <property type="entry name" value="MSSS"/>
</dbReference>
<name>A0A1M4UIE8_9BACT</name>
<comment type="similarity">
    <text evidence="7">Belongs to the DNA mismatch repair MutS family. MutS2 subfamily.</text>
</comment>
<keyword evidence="5 7" id="KW-0694">RNA-binding</keyword>
<evidence type="ECO:0000256" key="6">
    <source>
        <dbReference type="ARBA" id="ARBA00023125"/>
    </source>
</evidence>
<dbReference type="EC" id="3.1.-.-" evidence="7"/>
<dbReference type="Gene3D" id="3.30.1370.110">
    <property type="match status" value="1"/>
</dbReference>
<dbReference type="GO" id="GO:0005524">
    <property type="term" value="F:ATP binding"/>
    <property type="evidence" value="ECO:0007669"/>
    <property type="project" value="UniProtKB-UniRule"/>
</dbReference>
<evidence type="ECO:0000313" key="10">
    <source>
        <dbReference type="EMBL" id="SHE56343.1"/>
    </source>
</evidence>
<keyword evidence="3 7" id="KW-0378">Hydrolase</keyword>
<dbReference type="GO" id="GO:0072344">
    <property type="term" value="P:rescue of stalled ribosome"/>
    <property type="evidence" value="ECO:0007669"/>
    <property type="project" value="UniProtKB-UniRule"/>
</dbReference>
<dbReference type="InterPro" id="IPR036187">
    <property type="entry name" value="DNA_mismatch_repair_MutS_sf"/>
</dbReference>
<dbReference type="GO" id="GO:0030983">
    <property type="term" value="F:mismatched DNA binding"/>
    <property type="evidence" value="ECO:0007669"/>
    <property type="project" value="InterPro"/>
</dbReference>
<keyword evidence="7" id="KW-0540">Nuclease</keyword>
<dbReference type="GO" id="GO:0004519">
    <property type="term" value="F:endonuclease activity"/>
    <property type="evidence" value="ECO:0007669"/>
    <property type="project" value="UniProtKB-UniRule"/>
</dbReference>
<dbReference type="InterPro" id="IPR027417">
    <property type="entry name" value="P-loop_NTPase"/>
</dbReference>
<dbReference type="InterPro" id="IPR036063">
    <property type="entry name" value="Smr_dom_sf"/>
</dbReference>
<accession>A0A1M4UIE8</accession>
<dbReference type="FunFam" id="3.40.50.300:FF:000830">
    <property type="entry name" value="Endonuclease MutS2"/>
    <property type="match status" value="1"/>
</dbReference>
<keyword evidence="4 7" id="KW-0067">ATP-binding</keyword>
<keyword evidence="7" id="KW-0255">Endonuclease</keyword>
<dbReference type="SUPFAM" id="SSF52540">
    <property type="entry name" value="P-loop containing nucleoside triphosphate hydrolases"/>
    <property type="match status" value="1"/>
</dbReference>
<feature type="region of interest" description="Disordered" evidence="8">
    <location>
        <begin position="632"/>
        <end position="654"/>
    </location>
</feature>
<gene>
    <name evidence="7" type="primary">mutS2</name>
    <name evidence="7" type="synonym">rqcU</name>
    <name evidence="10" type="ORF">SAMN05443144_10241</name>
</gene>
<evidence type="ECO:0000256" key="8">
    <source>
        <dbReference type="SAM" id="MobiDB-lite"/>
    </source>
</evidence>
<dbReference type="SMART" id="SM00534">
    <property type="entry name" value="MUTSac"/>
    <property type="match status" value="1"/>
</dbReference>
<keyword evidence="2 7" id="KW-0547">Nucleotide-binding</keyword>
<feature type="binding site" evidence="7">
    <location>
        <begin position="348"/>
        <end position="355"/>
    </location>
    <ligand>
        <name>ATP</name>
        <dbReference type="ChEBI" id="CHEBI:30616"/>
    </ligand>
</feature>
<dbReference type="GO" id="GO:0006298">
    <property type="term" value="P:mismatch repair"/>
    <property type="evidence" value="ECO:0007669"/>
    <property type="project" value="InterPro"/>
</dbReference>
<feature type="compositionally biased region" description="Basic and acidic residues" evidence="8">
    <location>
        <begin position="644"/>
        <end position="654"/>
    </location>
</feature>
<dbReference type="Pfam" id="PF00488">
    <property type="entry name" value="MutS_V"/>
    <property type="match status" value="1"/>
</dbReference>
<dbReference type="GO" id="GO:0019843">
    <property type="term" value="F:rRNA binding"/>
    <property type="evidence" value="ECO:0007669"/>
    <property type="project" value="UniProtKB-UniRule"/>
</dbReference>
<protein>
    <recommendedName>
        <fullName evidence="7">Endonuclease MutS2</fullName>
        <ecNumber evidence="7">3.1.-.-</ecNumber>
    </recommendedName>
    <alternativeName>
        <fullName evidence="7">Ribosome-associated protein quality control-upstream factor</fullName>
        <shortName evidence="7">RQC-upstream factor</shortName>
        <shortName evidence="7">RqcU</shortName>
        <ecNumber evidence="7">3.6.4.-</ecNumber>
    </alternativeName>
</protein>
<dbReference type="InterPro" id="IPR045076">
    <property type="entry name" value="MutS"/>
</dbReference>
<dbReference type="AlphaFoldDB" id="A0A1M4UIE8"/>
<evidence type="ECO:0000256" key="3">
    <source>
        <dbReference type="ARBA" id="ARBA00022801"/>
    </source>
</evidence>
<evidence type="ECO:0000256" key="2">
    <source>
        <dbReference type="ARBA" id="ARBA00022741"/>
    </source>
</evidence>
<keyword evidence="11" id="KW-1185">Reference proteome</keyword>
<dbReference type="Proteomes" id="UP000184041">
    <property type="component" value="Unassembled WGS sequence"/>
</dbReference>
<feature type="domain" description="Smr" evidence="9">
    <location>
        <begin position="726"/>
        <end position="801"/>
    </location>
</feature>
<dbReference type="InterPro" id="IPR005747">
    <property type="entry name" value="MutS2"/>
</dbReference>
<dbReference type="SMART" id="SM00533">
    <property type="entry name" value="MUTSd"/>
    <property type="match status" value="1"/>
</dbReference>
<dbReference type="STRING" id="1194090.SAMN05443144_10241"/>
<dbReference type="InterPro" id="IPR007696">
    <property type="entry name" value="DNA_mismatch_repair_MutS_core"/>
</dbReference>
<dbReference type="GO" id="GO:0045910">
    <property type="term" value="P:negative regulation of DNA recombination"/>
    <property type="evidence" value="ECO:0007669"/>
    <property type="project" value="InterPro"/>
</dbReference>
<dbReference type="RefSeq" id="WP_244545623.1">
    <property type="nucleotide sequence ID" value="NZ_FQUS01000002.1"/>
</dbReference>
<dbReference type="SUPFAM" id="SSF160443">
    <property type="entry name" value="SMR domain-like"/>
    <property type="match status" value="1"/>
</dbReference>
<evidence type="ECO:0000256" key="7">
    <source>
        <dbReference type="HAMAP-Rule" id="MF_00092"/>
    </source>
</evidence>
<dbReference type="EMBL" id="FQUS01000002">
    <property type="protein sequence ID" value="SHE56343.1"/>
    <property type="molecule type" value="Genomic_DNA"/>
</dbReference>
<comment type="subunit">
    <text evidence="7">Homodimer. Binds to stalled ribosomes, contacting rRNA.</text>
</comment>
<evidence type="ECO:0000259" key="9">
    <source>
        <dbReference type="PROSITE" id="PS50828"/>
    </source>
</evidence>
<dbReference type="InterPro" id="IPR000432">
    <property type="entry name" value="DNA_mismatch_repair_MutS_C"/>
</dbReference>
<dbReference type="SUPFAM" id="SSF48334">
    <property type="entry name" value="DNA repair protein MutS, domain III"/>
    <property type="match status" value="1"/>
</dbReference>
<evidence type="ECO:0000256" key="1">
    <source>
        <dbReference type="ARBA" id="ARBA00022730"/>
    </source>
</evidence>
<comment type="function">
    <text evidence="7">Endonuclease that is involved in the suppression of homologous recombination and thus may have a key role in the control of bacterial genetic diversity.</text>
</comment>
<dbReference type="PROSITE" id="PS50828">
    <property type="entry name" value="SMR"/>
    <property type="match status" value="1"/>
</dbReference>
<dbReference type="Pfam" id="PF20297">
    <property type="entry name" value="MSSS"/>
    <property type="match status" value="1"/>
</dbReference>
<keyword evidence="1 7" id="KW-0699">rRNA-binding</keyword>
<dbReference type="EC" id="3.6.4.-" evidence="7"/>
<dbReference type="PIRSF" id="PIRSF005814">
    <property type="entry name" value="MutS_YshD"/>
    <property type="match status" value="1"/>
</dbReference>
<dbReference type="InterPro" id="IPR002625">
    <property type="entry name" value="Smr_dom"/>
</dbReference>
<dbReference type="PANTHER" id="PTHR48466:SF2">
    <property type="entry name" value="OS10G0509000 PROTEIN"/>
    <property type="match status" value="1"/>
</dbReference>
<organism evidence="10 11">
    <name type="scientific">Fodinibius roseus</name>
    <dbReference type="NCBI Taxonomy" id="1194090"/>
    <lineage>
        <taxon>Bacteria</taxon>
        <taxon>Pseudomonadati</taxon>
        <taxon>Balneolota</taxon>
        <taxon>Balneolia</taxon>
        <taxon>Balneolales</taxon>
        <taxon>Balneolaceae</taxon>
        <taxon>Fodinibius</taxon>
    </lineage>
</organism>
<dbReference type="GO" id="GO:0043023">
    <property type="term" value="F:ribosomal large subunit binding"/>
    <property type="evidence" value="ECO:0007669"/>
    <property type="project" value="UniProtKB-UniRule"/>
</dbReference>
<dbReference type="GO" id="GO:0140664">
    <property type="term" value="F:ATP-dependent DNA damage sensor activity"/>
    <property type="evidence" value="ECO:0007669"/>
    <property type="project" value="InterPro"/>
</dbReference>
<dbReference type="HAMAP" id="MF_00092">
    <property type="entry name" value="MutS2"/>
    <property type="match status" value="1"/>
</dbReference>
<dbReference type="SMART" id="SM00463">
    <property type="entry name" value="SMR"/>
    <property type="match status" value="1"/>
</dbReference>
<evidence type="ECO:0000256" key="4">
    <source>
        <dbReference type="ARBA" id="ARBA00022840"/>
    </source>
</evidence>
<evidence type="ECO:0000256" key="5">
    <source>
        <dbReference type="ARBA" id="ARBA00022884"/>
    </source>
</evidence>
<reference evidence="10 11" key="1">
    <citation type="submission" date="2016-11" db="EMBL/GenBank/DDBJ databases">
        <authorList>
            <person name="Jaros S."/>
            <person name="Januszkiewicz K."/>
            <person name="Wedrychowicz H."/>
        </authorList>
    </citation>
    <scope>NUCLEOTIDE SEQUENCE [LARGE SCALE GENOMIC DNA]</scope>
    <source>
        <strain evidence="10 11">DSM 21986</strain>
    </source>
</reference>